<evidence type="ECO:0000313" key="8">
    <source>
        <dbReference type="EMBL" id="MEO3714343.1"/>
    </source>
</evidence>
<dbReference type="InterPro" id="IPR058245">
    <property type="entry name" value="NreC/VraR/RcsB-like_REC"/>
</dbReference>
<evidence type="ECO:0000256" key="1">
    <source>
        <dbReference type="ARBA" id="ARBA00022553"/>
    </source>
</evidence>
<protein>
    <submittedName>
        <fullName evidence="8">Response regulator transcription factor</fullName>
    </submittedName>
</protein>
<keyword evidence="4" id="KW-0804">Transcription</keyword>
<sequence>MSAPSSLPLRILLVDDHPLVREGLRSRLQTEPGYEVVAEAGSADEALIALRQAAPDLALLDVGLRQGSGIELARALLAQTPALRVLMFSMYDNPEYVQRALEAGASGYVLKDASVEALLAAIEAVRAGGTYLSPGLTRRMFRAQAPKPVLSPRESEILSALARGETSKDIARRLDLSVRTVETHRQNIKRKLALDTPAELLRYALEHARGLDPETGR</sequence>
<dbReference type="RefSeq" id="WP_347611449.1">
    <property type="nucleotide sequence ID" value="NZ_JBDPZC010000007.1"/>
</dbReference>
<dbReference type="SMART" id="SM00448">
    <property type="entry name" value="REC"/>
    <property type="match status" value="1"/>
</dbReference>
<dbReference type="Gene3D" id="3.40.50.2300">
    <property type="match status" value="1"/>
</dbReference>
<dbReference type="PANTHER" id="PTHR43214:SF41">
    <property type="entry name" value="NITRATE_NITRITE RESPONSE REGULATOR PROTEIN NARP"/>
    <property type="match status" value="1"/>
</dbReference>
<name>A0ABV0GH02_9BURK</name>
<dbReference type="PROSITE" id="PS00622">
    <property type="entry name" value="HTH_LUXR_1"/>
    <property type="match status" value="1"/>
</dbReference>
<dbReference type="EMBL" id="JBDPZC010000007">
    <property type="protein sequence ID" value="MEO3714343.1"/>
    <property type="molecule type" value="Genomic_DNA"/>
</dbReference>
<dbReference type="PRINTS" id="PR00038">
    <property type="entry name" value="HTHLUXR"/>
</dbReference>
<evidence type="ECO:0000256" key="2">
    <source>
        <dbReference type="ARBA" id="ARBA00023015"/>
    </source>
</evidence>
<evidence type="ECO:0000259" key="6">
    <source>
        <dbReference type="PROSITE" id="PS50043"/>
    </source>
</evidence>
<dbReference type="CDD" id="cd17535">
    <property type="entry name" value="REC_NarL-like"/>
    <property type="match status" value="1"/>
</dbReference>
<feature type="domain" description="HTH luxR-type" evidence="6">
    <location>
        <begin position="143"/>
        <end position="208"/>
    </location>
</feature>
<evidence type="ECO:0000256" key="5">
    <source>
        <dbReference type="PROSITE-ProRule" id="PRU00169"/>
    </source>
</evidence>
<dbReference type="Pfam" id="PF00072">
    <property type="entry name" value="Response_reg"/>
    <property type="match status" value="1"/>
</dbReference>
<dbReference type="Pfam" id="PF00196">
    <property type="entry name" value="GerE"/>
    <property type="match status" value="1"/>
</dbReference>
<feature type="domain" description="Response regulatory" evidence="7">
    <location>
        <begin position="10"/>
        <end position="126"/>
    </location>
</feature>
<dbReference type="SUPFAM" id="SSF52172">
    <property type="entry name" value="CheY-like"/>
    <property type="match status" value="1"/>
</dbReference>
<dbReference type="InterPro" id="IPR039420">
    <property type="entry name" value="WalR-like"/>
</dbReference>
<dbReference type="InterPro" id="IPR000792">
    <property type="entry name" value="Tscrpt_reg_LuxR_C"/>
</dbReference>
<keyword evidence="9" id="KW-1185">Reference proteome</keyword>
<evidence type="ECO:0000313" key="9">
    <source>
        <dbReference type="Proteomes" id="UP001462640"/>
    </source>
</evidence>
<dbReference type="SUPFAM" id="SSF46894">
    <property type="entry name" value="C-terminal effector domain of the bipartite response regulators"/>
    <property type="match status" value="1"/>
</dbReference>
<comment type="caution">
    <text evidence="8">The sequence shown here is derived from an EMBL/GenBank/DDBJ whole genome shotgun (WGS) entry which is preliminary data.</text>
</comment>
<dbReference type="PROSITE" id="PS50110">
    <property type="entry name" value="RESPONSE_REGULATORY"/>
    <property type="match status" value="1"/>
</dbReference>
<keyword evidence="1 5" id="KW-0597">Phosphoprotein</keyword>
<keyword evidence="2" id="KW-0805">Transcription regulation</keyword>
<dbReference type="Proteomes" id="UP001462640">
    <property type="component" value="Unassembled WGS sequence"/>
</dbReference>
<dbReference type="InterPro" id="IPR016032">
    <property type="entry name" value="Sig_transdc_resp-reg_C-effctor"/>
</dbReference>
<dbReference type="InterPro" id="IPR001789">
    <property type="entry name" value="Sig_transdc_resp-reg_receiver"/>
</dbReference>
<feature type="modified residue" description="4-aspartylphosphate" evidence="5">
    <location>
        <position position="61"/>
    </location>
</feature>
<organism evidence="8 9">
    <name type="scientific">Roseateles flavus</name>
    <dbReference type="NCBI Taxonomy" id="3149041"/>
    <lineage>
        <taxon>Bacteria</taxon>
        <taxon>Pseudomonadati</taxon>
        <taxon>Pseudomonadota</taxon>
        <taxon>Betaproteobacteria</taxon>
        <taxon>Burkholderiales</taxon>
        <taxon>Sphaerotilaceae</taxon>
        <taxon>Roseateles</taxon>
    </lineage>
</organism>
<evidence type="ECO:0000256" key="4">
    <source>
        <dbReference type="ARBA" id="ARBA00023163"/>
    </source>
</evidence>
<keyword evidence="3" id="KW-0238">DNA-binding</keyword>
<evidence type="ECO:0000256" key="3">
    <source>
        <dbReference type="ARBA" id="ARBA00023125"/>
    </source>
</evidence>
<reference evidence="8 9" key="1">
    <citation type="submission" date="2024-05" db="EMBL/GenBank/DDBJ databases">
        <title>Roseateles sp. 2.12 16S ribosomal RNA gene Genome sequencing and assembly.</title>
        <authorList>
            <person name="Woo H."/>
        </authorList>
    </citation>
    <scope>NUCLEOTIDE SEQUENCE [LARGE SCALE GENOMIC DNA]</scope>
    <source>
        <strain evidence="8 9">2.12</strain>
    </source>
</reference>
<dbReference type="SMART" id="SM00421">
    <property type="entry name" value="HTH_LUXR"/>
    <property type="match status" value="1"/>
</dbReference>
<accession>A0ABV0GH02</accession>
<dbReference type="PANTHER" id="PTHR43214">
    <property type="entry name" value="TWO-COMPONENT RESPONSE REGULATOR"/>
    <property type="match status" value="1"/>
</dbReference>
<proteinExistence type="predicted"/>
<gene>
    <name evidence="8" type="ORF">ABDJ40_16380</name>
</gene>
<dbReference type="InterPro" id="IPR011006">
    <property type="entry name" value="CheY-like_superfamily"/>
</dbReference>
<dbReference type="PROSITE" id="PS50043">
    <property type="entry name" value="HTH_LUXR_2"/>
    <property type="match status" value="1"/>
</dbReference>
<evidence type="ECO:0000259" key="7">
    <source>
        <dbReference type="PROSITE" id="PS50110"/>
    </source>
</evidence>
<dbReference type="CDD" id="cd06170">
    <property type="entry name" value="LuxR_C_like"/>
    <property type="match status" value="1"/>
</dbReference>